<dbReference type="GO" id="GO:0005524">
    <property type="term" value="F:ATP binding"/>
    <property type="evidence" value="ECO:0007669"/>
    <property type="project" value="UniProtKB-KW"/>
</dbReference>
<dbReference type="PROSITE" id="PS50893">
    <property type="entry name" value="ABC_TRANSPORTER_2"/>
    <property type="match status" value="1"/>
</dbReference>
<dbReference type="GO" id="GO:0055085">
    <property type="term" value="P:transmembrane transport"/>
    <property type="evidence" value="ECO:0007669"/>
    <property type="project" value="UniProtKB-ARBA"/>
</dbReference>
<evidence type="ECO:0000313" key="6">
    <source>
        <dbReference type="EMBL" id="QUC09945.1"/>
    </source>
</evidence>
<reference evidence="6" key="2">
    <citation type="submission" date="2021-03" db="EMBL/GenBank/DDBJ databases">
        <title>Human Oral Microbial Genomes.</title>
        <authorList>
            <person name="Johnston C.D."/>
            <person name="Chen T."/>
            <person name="Dewhirst F.E."/>
        </authorList>
    </citation>
    <scope>NUCLEOTIDE SEQUENCE</scope>
    <source>
        <strain evidence="6">F0714</strain>
    </source>
</reference>
<dbReference type="Proteomes" id="UP000677180">
    <property type="component" value="Chromosome"/>
</dbReference>
<dbReference type="InterPro" id="IPR003439">
    <property type="entry name" value="ABC_transporter-like_ATP-bd"/>
</dbReference>
<keyword evidence="4 7" id="KW-0067">ATP-binding</keyword>
<feature type="domain" description="ABC transporter" evidence="5">
    <location>
        <begin position="7"/>
        <end position="248"/>
    </location>
</feature>
<dbReference type="SUPFAM" id="SSF52540">
    <property type="entry name" value="P-loop containing nucleoside triphosphate hydrolases"/>
    <property type="match status" value="1"/>
</dbReference>
<keyword evidence="2" id="KW-0813">Transport</keyword>
<keyword evidence="7" id="KW-0378">Hydrolase</keyword>
<accession>A0A3N4CYI9</accession>
<dbReference type="InterPro" id="IPR050319">
    <property type="entry name" value="ABC_transp_ATP-bind"/>
</dbReference>
<evidence type="ECO:0000256" key="4">
    <source>
        <dbReference type="ARBA" id="ARBA00022840"/>
    </source>
</evidence>
<dbReference type="RefSeq" id="WP_041696384.1">
    <property type="nucleotide sequence ID" value="NZ_CAJZDL010000028.1"/>
</dbReference>
<evidence type="ECO:0000256" key="2">
    <source>
        <dbReference type="ARBA" id="ARBA00022448"/>
    </source>
</evidence>
<reference evidence="7 8" key="1">
    <citation type="submission" date="2018-12" db="EMBL/GenBank/DDBJ databases">
        <authorList>
            <consortium name="Pathogen Informatics"/>
        </authorList>
    </citation>
    <scope>NUCLEOTIDE SEQUENCE [LARGE SCALE GENOMIC DNA]</scope>
    <source>
        <strain evidence="7 8">NCTC12967</strain>
    </source>
</reference>
<keyword evidence="3" id="KW-0547">Nucleotide-binding</keyword>
<keyword evidence="8" id="KW-1185">Reference proteome</keyword>
<comment type="similarity">
    <text evidence="1">Belongs to the ABC transporter superfamily.</text>
</comment>
<organism evidence="7 8">
    <name type="scientific">Arachnia propionica</name>
    <dbReference type="NCBI Taxonomy" id="1750"/>
    <lineage>
        <taxon>Bacteria</taxon>
        <taxon>Bacillati</taxon>
        <taxon>Actinomycetota</taxon>
        <taxon>Actinomycetes</taxon>
        <taxon>Propionibacteriales</taxon>
        <taxon>Propionibacteriaceae</taxon>
        <taxon>Arachnia</taxon>
    </lineage>
</organism>
<evidence type="ECO:0000259" key="5">
    <source>
        <dbReference type="PROSITE" id="PS50893"/>
    </source>
</evidence>
<dbReference type="Gene3D" id="3.40.50.300">
    <property type="entry name" value="P-loop containing nucleotide triphosphate hydrolases"/>
    <property type="match status" value="1"/>
</dbReference>
<dbReference type="OrthoDB" id="5357528at2"/>
<evidence type="ECO:0000313" key="7">
    <source>
        <dbReference type="EMBL" id="VEH70047.1"/>
    </source>
</evidence>
<proteinExistence type="inferred from homology"/>
<evidence type="ECO:0000256" key="1">
    <source>
        <dbReference type="ARBA" id="ARBA00005417"/>
    </source>
</evidence>
<dbReference type="PROSITE" id="PS00211">
    <property type="entry name" value="ABC_TRANSPORTER_1"/>
    <property type="match status" value="1"/>
</dbReference>
<gene>
    <name evidence="7" type="primary">gsiA_6</name>
    <name evidence="6" type="ORF">J5A53_08910</name>
    <name evidence="7" type="ORF">NCTC12967_01331</name>
</gene>
<name>A0A3N4CYI9_9ACTN</name>
<dbReference type="Pfam" id="PF00005">
    <property type="entry name" value="ABC_tran"/>
    <property type="match status" value="1"/>
</dbReference>
<dbReference type="InterPro" id="IPR027417">
    <property type="entry name" value="P-loop_NTPase"/>
</dbReference>
<dbReference type="GeneID" id="64406805"/>
<dbReference type="InterPro" id="IPR003593">
    <property type="entry name" value="AAA+_ATPase"/>
</dbReference>
<dbReference type="PANTHER" id="PTHR43776:SF7">
    <property type="entry name" value="D,D-DIPEPTIDE TRANSPORT ATP-BINDING PROTEIN DDPF-RELATED"/>
    <property type="match status" value="1"/>
</dbReference>
<dbReference type="PANTHER" id="PTHR43776">
    <property type="entry name" value="TRANSPORT ATP-BINDING PROTEIN"/>
    <property type="match status" value="1"/>
</dbReference>
<dbReference type="EMBL" id="CP072385">
    <property type="protein sequence ID" value="QUC09945.1"/>
    <property type="molecule type" value="Genomic_DNA"/>
</dbReference>
<evidence type="ECO:0000313" key="8">
    <source>
        <dbReference type="Proteomes" id="UP000273044"/>
    </source>
</evidence>
<dbReference type="GO" id="GO:0016887">
    <property type="term" value="F:ATP hydrolysis activity"/>
    <property type="evidence" value="ECO:0007669"/>
    <property type="project" value="InterPro"/>
</dbReference>
<dbReference type="EMBL" id="LR134406">
    <property type="protein sequence ID" value="VEH70047.1"/>
    <property type="molecule type" value="Genomic_DNA"/>
</dbReference>
<evidence type="ECO:0000256" key="3">
    <source>
        <dbReference type="ARBA" id="ARBA00022741"/>
    </source>
</evidence>
<protein>
    <submittedName>
        <fullName evidence="6">ABC transporter ATP-binding protein</fullName>
    </submittedName>
    <submittedName>
        <fullName evidence="7">Glutathione import ATP-binding protein GsiA</fullName>
        <ecNumber evidence="7">3.6.3.-</ecNumber>
    </submittedName>
</protein>
<dbReference type="AlphaFoldDB" id="A0A3N4CYI9"/>
<sequence length="254" mass="27656">MNALLELDGVDVIFRRGSRTFQALHEVNLALFAGERVGLVGGSGSGKTTILRTLLGLIRPAAGEVRFDGRRVDGLSDKDLTDLRSRVSLVSQDPNASLNPRMRLREIVAEPLRSPWLGSRGRAEGAVAEAIVGVGLDVAMLERFPHELSGGQRQRVAIARALVSSPDLLIADEPVSALDVSVRAQVLNLLGEAVRERNLAMLFVSHDLAVVRHLCERVVVVDRGRIVEEGPVAKVFGEPRHEYTRRLLEASLSL</sequence>
<dbReference type="Proteomes" id="UP000273044">
    <property type="component" value="Chromosome"/>
</dbReference>
<dbReference type="SMART" id="SM00382">
    <property type="entry name" value="AAA"/>
    <property type="match status" value="1"/>
</dbReference>
<dbReference type="EC" id="3.6.3.-" evidence="7"/>
<dbReference type="InterPro" id="IPR017871">
    <property type="entry name" value="ABC_transporter-like_CS"/>
</dbReference>
<dbReference type="CDD" id="cd03257">
    <property type="entry name" value="ABC_NikE_OppD_transporters"/>
    <property type="match status" value="1"/>
</dbReference>